<keyword evidence="2" id="KW-0812">Transmembrane</keyword>
<feature type="region of interest" description="Disordered" evidence="1">
    <location>
        <begin position="583"/>
        <end position="623"/>
    </location>
</feature>
<feature type="compositionally biased region" description="Polar residues" evidence="1">
    <location>
        <begin position="711"/>
        <end position="721"/>
    </location>
</feature>
<gene>
    <name evidence="3" type="ORF">FKW44_018925</name>
</gene>
<feature type="region of interest" description="Disordered" evidence="1">
    <location>
        <begin position="637"/>
        <end position="764"/>
    </location>
</feature>
<keyword evidence="2" id="KW-0472">Membrane</keyword>
<reference evidence="4" key="1">
    <citation type="submission" date="2021-01" db="EMBL/GenBank/DDBJ databases">
        <title>Caligus Genome Assembly.</title>
        <authorList>
            <person name="Gallardo-Escarate C."/>
        </authorList>
    </citation>
    <scope>NUCLEOTIDE SEQUENCE [LARGE SCALE GENOMIC DNA]</scope>
</reference>
<dbReference type="OrthoDB" id="536948at2759"/>
<dbReference type="Proteomes" id="UP000595437">
    <property type="component" value="Chromosome 13"/>
</dbReference>
<feature type="compositionally biased region" description="Polar residues" evidence="1">
    <location>
        <begin position="593"/>
        <end position="607"/>
    </location>
</feature>
<sequence>DCVKVFSSIFDVKPIGFRLLQFNFVDSQGESWTPDHLTLYDGDLFNVTTPEIVTIKVDGSENENKLYSTTRNNPLSIKFHATGARERLGFVAEIVTLPVSAIGIDRNIRHNVSFSVFDGNQRGAIEYVSAGEINPIITIQRNRFVNNGVSLYGNFSTCRYGGVNLDVQNTRDMFFYNNYVGGNVGGFRLKSGSSGTATAMRGLFHNNVFADNVKTSTLVLQGRQTSPYQQVTLIKNYFTRSDVPYDTAISLDQVVCNATFNTFHNNRGKSIMEVKGFSNVRLPIYQSFTHNGFFNNEAYGDHCDKTTLQRCTYGIRATVIAGSPGQEYVDNIFYNRNNDYEMVTLNRSEWDVWKTPINAKYNYWAYNETYAVAGRIKDLNDEDGLLEMNNKTLLSGIKCYPGWTLIDSTCFMYFGDNSSMPYIKDNFMTHYLSQYLLLEQDDWRYYDMVWVKHLDSGPRECTVYVNGAVESADCDLLLPTLCENDPRPQPLTPFSSFLSDEVVYFFLAFIVSFILIFILCCCWCTKARRRERERFERRNSIRMSKSSLAGSRSMVSVASTGFTDVNYRKRILSASKDGNMVNTSPYGGVVSPSGIQGSSRTGNNSYDSLGDRPSLGLHSTNGDDDIQSYDIYEAHNTNRSMQAASSTSTRVFGGGGSHTNNHTNNNSYTHQKSFAESHDVHYTSQAWPDPWKSEPSQAENATSSSEVESSNDGSATSSSRDPYSAPTYASFRPQGPSSPARDEQTPKHRIPSVPGYARPFAHSNVHENNLSVSTRLLEMPPPSAEPETQLISSSARSRSMGQILETNLDELDGPGTIVENSRMSHARSMGDSTLANMSLTPLETEM</sequence>
<feature type="transmembrane region" description="Helical" evidence="2">
    <location>
        <begin position="502"/>
        <end position="524"/>
    </location>
</feature>
<dbReference type="AlphaFoldDB" id="A0A7T8JX28"/>
<organism evidence="3 4">
    <name type="scientific">Caligus rogercresseyi</name>
    <name type="common">Sea louse</name>
    <dbReference type="NCBI Taxonomy" id="217165"/>
    <lineage>
        <taxon>Eukaryota</taxon>
        <taxon>Metazoa</taxon>
        <taxon>Ecdysozoa</taxon>
        <taxon>Arthropoda</taxon>
        <taxon>Crustacea</taxon>
        <taxon>Multicrustacea</taxon>
        <taxon>Hexanauplia</taxon>
        <taxon>Copepoda</taxon>
        <taxon>Siphonostomatoida</taxon>
        <taxon>Caligidae</taxon>
        <taxon>Caligus</taxon>
    </lineage>
</organism>
<name>A0A7T8JX28_CALRO</name>
<dbReference type="EMBL" id="CP045902">
    <property type="protein sequence ID" value="QQP38367.1"/>
    <property type="molecule type" value="Genomic_DNA"/>
</dbReference>
<evidence type="ECO:0000256" key="2">
    <source>
        <dbReference type="SAM" id="Phobius"/>
    </source>
</evidence>
<evidence type="ECO:0000256" key="1">
    <source>
        <dbReference type="SAM" id="MobiDB-lite"/>
    </source>
</evidence>
<feature type="compositionally biased region" description="Low complexity" evidence="1">
    <location>
        <begin position="658"/>
        <end position="667"/>
    </location>
</feature>
<evidence type="ECO:0000313" key="3">
    <source>
        <dbReference type="EMBL" id="QQP38367.1"/>
    </source>
</evidence>
<feature type="compositionally biased region" description="Polar residues" evidence="1">
    <location>
        <begin position="637"/>
        <end position="650"/>
    </location>
</feature>
<protein>
    <submittedName>
        <fullName evidence="3">LOC100120269</fullName>
    </submittedName>
</protein>
<proteinExistence type="predicted"/>
<feature type="non-terminal residue" evidence="3">
    <location>
        <position position="846"/>
    </location>
</feature>
<keyword evidence="2" id="KW-1133">Transmembrane helix</keyword>
<keyword evidence="4" id="KW-1185">Reference proteome</keyword>
<accession>A0A7T8JX28</accession>
<evidence type="ECO:0000313" key="4">
    <source>
        <dbReference type="Proteomes" id="UP000595437"/>
    </source>
</evidence>